<proteinExistence type="predicted"/>
<reference evidence="2 3" key="1">
    <citation type="journal article" date="2020" name="Fungal Divers.">
        <title>Resolving the Mortierellaceae phylogeny through synthesis of multi-gene phylogenetics and phylogenomics.</title>
        <authorList>
            <person name="Vandepol N."/>
            <person name="Liber J."/>
            <person name="Desiro A."/>
            <person name="Na H."/>
            <person name="Kennedy M."/>
            <person name="Barry K."/>
            <person name="Grigoriev I.V."/>
            <person name="Miller A.N."/>
            <person name="O'Donnell K."/>
            <person name="Stajich J.E."/>
            <person name="Bonito G."/>
        </authorList>
    </citation>
    <scope>NUCLEOTIDE SEQUENCE [LARGE SCALE GENOMIC DNA]</scope>
    <source>
        <strain evidence="2 3">AD045</strain>
    </source>
</reference>
<evidence type="ECO:0000313" key="3">
    <source>
        <dbReference type="Proteomes" id="UP001194696"/>
    </source>
</evidence>
<sequence length="144" mass="14808">MRFSTIIAASAITILSVVSAQVSMPLRPNYEACNICLNSAASSAIPVCKGLEGREIKFNAPPTATETACWCGLKGIKNWSNSCVGPDKCTAPDRDSFVQKIDSVVTMAGSCKNVSATSAGFKMWGVSSVKVAAAGAAMAVVGAL</sequence>
<dbReference type="Proteomes" id="UP001194696">
    <property type="component" value="Unassembled WGS sequence"/>
</dbReference>
<feature type="non-terminal residue" evidence="2">
    <location>
        <position position="144"/>
    </location>
</feature>
<organism evidence="2 3">
    <name type="scientific">Linnemannia gamsii</name>
    <dbReference type="NCBI Taxonomy" id="64522"/>
    <lineage>
        <taxon>Eukaryota</taxon>
        <taxon>Fungi</taxon>
        <taxon>Fungi incertae sedis</taxon>
        <taxon>Mucoromycota</taxon>
        <taxon>Mortierellomycotina</taxon>
        <taxon>Mortierellomycetes</taxon>
        <taxon>Mortierellales</taxon>
        <taxon>Mortierellaceae</taxon>
        <taxon>Linnemannia</taxon>
    </lineage>
</organism>
<gene>
    <name evidence="2" type="ORF">BGZ96_003274</name>
</gene>
<comment type="caution">
    <text evidence="2">The sequence shown here is derived from an EMBL/GenBank/DDBJ whole genome shotgun (WGS) entry which is preliminary data.</text>
</comment>
<dbReference type="EMBL" id="JAAAIM010001690">
    <property type="protein sequence ID" value="KAG0276465.1"/>
    <property type="molecule type" value="Genomic_DNA"/>
</dbReference>
<protein>
    <recommendedName>
        <fullName evidence="4">Extracellular membrane protein CFEM domain-containing protein</fullName>
    </recommendedName>
</protein>
<name>A0ABQ7JJI1_9FUNG</name>
<feature type="signal peptide" evidence="1">
    <location>
        <begin position="1"/>
        <end position="20"/>
    </location>
</feature>
<keyword evidence="3" id="KW-1185">Reference proteome</keyword>
<keyword evidence="1" id="KW-0732">Signal</keyword>
<evidence type="ECO:0000256" key="1">
    <source>
        <dbReference type="SAM" id="SignalP"/>
    </source>
</evidence>
<evidence type="ECO:0000313" key="2">
    <source>
        <dbReference type="EMBL" id="KAG0276465.1"/>
    </source>
</evidence>
<evidence type="ECO:0008006" key="4">
    <source>
        <dbReference type="Google" id="ProtNLM"/>
    </source>
</evidence>
<feature type="chain" id="PRO_5046182271" description="Extracellular membrane protein CFEM domain-containing protein" evidence="1">
    <location>
        <begin position="21"/>
        <end position="144"/>
    </location>
</feature>
<accession>A0ABQ7JJI1</accession>